<dbReference type="WBParaSite" id="HCON_00057600-00001">
    <property type="protein sequence ID" value="HCON_00057600-00001"/>
    <property type="gene ID" value="HCON_00057600"/>
</dbReference>
<protein>
    <recommendedName>
        <fullName evidence="12 13">GPI alpha-1,4-mannosyltransferase I, catalytic subunit</fullName>
        <ecNumber evidence="13">2.4.1.-</ecNumber>
    </recommendedName>
    <alternativeName>
        <fullName evidence="13">GPI mannosyltransferase I</fullName>
    </alternativeName>
</protein>
<evidence type="ECO:0000256" key="11">
    <source>
        <dbReference type="ARBA" id="ARBA00093408"/>
    </source>
</evidence>
<dbReference type="GO" id="GO:0005789">
    <property type="term" value="C:endoplasmic reticulum membrane"/>
    <property type="evidence" value="ECO:0007669"/>
    <property type="project" value="UniProtKB-SubCell"/>
</dbReference>
<comment type="subcellular location">
    <subcellularLocation>
        <location evidence="1 13">Endoplasmic reticulum membrane</location>
        <topology evidence="1 13">Multi-pass membrane protein</topology>
    </subcellularLocation>
</comment>
<proteinExistence type="inferred from homology"/>
<dbReference type="OMA" id="MLWFIGQ"/>
<comment type="function">
    <text evidence="11 13">Catalytic subunit of the glycosylphosphatidylinositol-mannosyltransferase I complex which catalyzes the transfer of the first mannose, via an alpha-1,4 bond from a dolichol-phosphate-mannose (Dol-P-Man) to the glucosaminyl acyl phosphatidylinositol (GlcN-(acyl)PI) intermediate to generate alpha-D-Man-(1-&gt;4)-alpha-D-GlcN-(1-&gt;6)-(1-radyl,2-acyl-sn-glycero-3-phospho)-2-acyl-inositol and participates in the sixth step of the glycosylphosphatidylinositol-anchor biosynthesis.</text>
</comment>
<keyword evidence="9 13" id="KW-1133">Transmembrane helix</keyword>
<dbReference type="PANTHER" id="PTHR12886">
    <property type="entry name" value="PIG-M MANNOSYLTRANSFERASE"/>
    <property type="match status" value="1"/>
</dbReference>
<dbReference type="UniPathway" id="UPA00196"/>
<evidence type="ECO:0000256" key="3">
    <source>
        <dbReference type="ARBA" id="ARBA00011071"/>
    </source>
</evidence>
<feature type="transmembrane region" description="Helical" evidence="13">
    <location>
        <begin position="177"/>
        <end position="195"/>
    </location>
</feature>
<name>A0A7I4Y8I6_HAECO</name>
<dbReference type="GO" id="GO:0004376">
    <property type="term" value="F:GPI mannosyltransferase activity"/>
    <property type="evidence" value="ECO:0007669"/>
    <property type="project" value="InterPro"/>
</dbReference>
<evidence type="ECO:0000256" key="8">
    <source>
        <dbReference type="ARBA" id="ARBA00022824"/>
    </source>
</evidence>
<evidence type="ECO:0000256" key="7">
    <source>
        <dbReference type="ARBA" id="ARBA00022692"/>
    </source>
</evidence>
<evidence type="ECO:0000256" key="5">
    <source>
        <dbReference type="ARBA" id="ARBA00022676"/>
    </source>
</evidence>
<dbReference type="InterPro" id="IPR007704">
    <property type="entry name" value="PIG-M"/>
</dbReference>
<evidence type="ECO:0000313" key="14">
    <source>
        <dbReference type="Proteomes" id="UP000025227"/>
    </source>
</evidence>
<keyword evidence="7 13" id="KW-0812">Transmembrane</keyword>
<reference evidence="15" key="1">
    <citation type="submission" date="2020-12" db="UniProtKB">
        <authorList>
            <consortium name="WormBaseParasite"/>
        </authorList>
    </citation>
    <scope>IDENTIFICATION</scope>
    <source>
        <strain evidence="15">MHco3</strain>
    </source>
</reference>
<dbReference type="EC" id="2.4.1.-" evidence="13"/>
<dbReference type="PANTHER" id="PTHR12886:SF0">
    <property type="entry name" value="GPI MANNOSYLTRANSFERASE 1"/>
    <property type="match status" value="1"/>
</dbReference>
<dbReference type="Proteomes" id="UP000025227">
    <property type="component" value="Unplaced"/>
</dbReference>
<keyword evidence="4 13" id="KW-0337">GPI-anchor biosynthesis</keyword>
<evidence type="ECO:0000256" key="2">
    <source>
        <dbReference type="ARBA" id="ARBA00004687"/>
    </source>
</evidence>
<dbReference type="OrthoDB" id="1741594at2759"/>
<dbReference type="GO" id="GO:0051751">
    <property type="term" value="F:alpha-1,4-mannosyltransferase activity"/>
    <property type="evidence" value="ECO:0007669"/>
    <property type="project" value="InterPro"/>
</dbReference>
<dbReference type="AlphaFoldDB" id="A0A7I4Y8I6"/>
<evidence type="ECO:0000313" key="15">
    <source>
        <dbReference type="WBParaSite" id="HCON_00057600-00001"/>
    </source>
</evidence>
<evidence type="ECO:0000256" key="10">
    <source>
        <dbReference type="ARBA" id="ARBA00023136"/>
    </source>
</evidence>
<evidence type="ECO:0000256" key="13">
    <source>
        <dbReference type="RuleBase" id="RU365064"/>
    </source>
</evidence>
<evidence type="ECO:0000256" key="4">
    <source>
        <dbReference type="ARBA" id="ARBA00022502"/>
    </source>
</evidence>
<dbReference type="GO" id="GO:0006506">
    <property type="term" value="P:GPI anchor biosynthetic process"/>
    <property type="evidence" value="ECO:0007669"/>
    <property type="project" value="UniProtKB-UniPathway"/>
</dbReference>
<comment type="pathway">
    <text evidence="2 13">Glycolipid biosynthesis; glycosylphosphatidylinositol-anchor biosynthesis.</text>
</comment>
<keyword evidence="14" id="KW-1185">Reference proteome</keyword>
<sequence>MPASARKAPQPWTRERILFVALAARFTLVMYSNIHDYMFHVNFTDIDYSVYSDAAKHVAAGRSPFERETYRYTPALAWILLPNNSYRDFGKYLFSVLDVVVGWLYFQMMSPVKNGRKKNIDAGADEDAVTEDWIIQSVVAFWLANPLTAIISARGSADVLVCAAVLFTLHLLRKDQWVAAAIVHGALAIHLKIYPVIYLPSIFLHLCQFSASPCIFASVRQLLTNWKGFAYALISLGCFGAIVAFFYLIYGDLFLEEFLLYHIKRRDVAHNFSPYFYVLRLIDDDELFSKFIGFLAFLPQMGLVLYYAFRYHHDLPFCWFMSTFAFVTFNKVCTSQYFVWYICLLPLITSRFKKTMPMSEVIYLIGIWFTSQGVWLMFAYLYEFRKWRTLEFVWMASIAFLVVNCYIMTKLSRRYWENRRTPTKRKIT</sequence>
<feature type="transmembrane region" description="Helical" evidence="13">
    <location>
        <begin position="329"/>
        <end position="349"/>
    </location>
</feature>
<keyword evidence="10 13" id="KW-0472">Membrane</keyword>
<keyword evidence="8 13" id="KW-0256">Endoplasmic reticulum</keyword>
<evidence type="ECO:0000256" key="1">
    <source>
        <dbReference type="ARBA" id="ARBA00004477"/>
    </source>
</evidence>
<feature type="transmembrane region" description="Helical" evidence="13">
    <location>
        <begin position="361"/>
        <end position="380"/>
    </location>
</feature>
<feature type="transmembrane region" description="Helical" evidence="13">
    <location>
        <begin position="89"/>
        <end position="106"/>
    </location>
</feature>
<feature type="transmembrane region" description="Helical" evidence="13">
    <location>
        <begin position="229"/>
        <end position="250"/>
    </location>
</feature>
<keyword evidence="6 13" id="KW-0808">Transferase</keyword>
<evidence type="ECO:0000256" key="6">
    <source>
        <dbReference type="ARBA" id="ARBA00022679"/>
    </source>
</evidence>
<evidence type="ECO:0000256" key="9">
    <source>
        <dbReference type="ARBA" id="ARBA00022989"/>
    </source>
</evidence>
<evidence type="ECO:0000256" key="12">
    <source>
        <dbReference type="ARBA" id="ARBA00093608"/>
    </source>
</evidence>
<keyword evidence="5 13" id="KW-0328">Glycosyltransferase</keyword>
<feature type="transmembrane region" description="Helical" evidence="13">
    <location>
        <begin position="392"/>
        <end position="409"/>
    </location>
</feature>
<dbReference type="Pfam" id="PF05007">
    <property type="entry name" value="Mannosyl_trans"/>
    <property type="match status" value="1"/>
</dbReference>
<feature type="transmembrane region" description="Helical" evidence="13">
    <location>
        <begin position="151"/>
        <end position="171"/>
    </location>
</feature>
<comment type="similarity">
    <text evidence="3 13">Belongs to the PIGM family.</text>
</comment>
<accession>A0A7I4Y8I6</accession>
<dbReference type="GO" id="GO:1990529">
    <property type="term" value="C:glycosylphosphatidylinositol-mannosyltransferase I complex"/>
    <property type="evidence" value="ECO:0007669"/>
    <property type="project" value="TreeGrafter"/>
</dbReference>
<feature type="transmembrane region" description="Helical" evidence="13">
    <location>
        <begin position="287"/>
        <end position="309"/>
    </location>
</feature>
<organism evidence="14 15">
    <name type="scientific">Haemonchus contortus</name>
    <name type="common">Barber pole worm</name>
    <dbReference type="NCBI Taxonomy" id="6289"/>
    <lineage>
        <taxon>Eukaryota</taxon>
        <taxon>Metazoa</taxon>
        <taxon>Ecdysozoa</taxon>
        <taxon>Nematoda</taxon>
        <taxon>Chromadorea</taxon>
        <taxon>Rhabditida</taxon>
        <taxon>Rhabditina</taxon>
        <taxon>Rhabditomorpha</taxon>
        <taxon>Strongyloidea</taxon>
        <taxon>Trichostrongylidae</taxon>
        <taxon>Haemonchus</taxon>
    </lineage>
</organism>